<comment type="caution">
    <text evidence="2">The sequence shown here is derived from an EMBL/GenBank/DDBJ whole genome shotgun (WGS) entry which is preliminary data.</text>
</comment>
<dbReference type="GO" id="GO:0005506">
    <property type="term" value="F:iron ion binding"/>
    <property type="evidence" value="ECO:0007669"/>
    <property type="project" value="InterPro"/>
</dbReference>
<dbReference type="SUPFAM" id="SSF117916">
    <property type="entry name" value="Fe-S cluster assembly (FSCA) domain-like"/>
    <property type="match status" value="1"/>
</dbReference>
<dbReference type="GO" id="GO:0051536">
    <property type="term" value="F:iron-sulfur cluster binding"/>
    <property type="evidence" value="ECO:0007669"/>
    <property type="project" value="InterPro"/>
</dbReference>
<dbReference type="Pfam" id="PF01106">
    <property type="entry name" value="NifU"/>
    <property type="match status" value="1"/>
</dbReference>
<proteinExistence type="predicted"/>
<gene>
    <name evidence="2" type="ORF">G01um101477_146</name>
</gene>
<dbReference type="Proteomes" id="UP000319613">
    <property type="component" value="Unassembled WGS sequence"/>
</dbReference>
<reference evidence="2 3" key="1">
    <citation type="submission" date="2017-07" db="EMBL/GenBank/DDBJ databases">
        <title>Mechanisms for carbon and nitrogen cycling indicate functional differentiation within the Candidate Phyla Radiation.</title>
        <authorList>
            <person name="Danczak R.E."/>
            <person name="Johnston M.D."/>
            <person name="Kenah C."/>
            <person name="Slattery M."/>
            <person name="Wrighton K.C."/>
            <person name="Wilkins M.J."/>
        </authorList>
    </citation>
    <scope>NUCLEOTIDE SEQUENCE [LARGE SCALE GENOMIC DNA]</scope>
    <source>
        <strain evidence="2">Gr01-1014_77</strain>
    </source>
</reference>
<organism evidence="2 3">
    <name type="scientific">Candidatus Doudnabacteria bacterium Gr01-1014_77</name>
    <dbReference type="NCBI Taxonomy" id="2017133"/>
    <lineage>
        <taxon>Bacteria</taxon>
        <taxon>Candidatus Doudnaibacteriota</taxon>
    </lineage>
</organism>
<dbReference type="GO" id="GO:0016226">
    <property type="term" value="P:iron-sulfur cluster assembly"/>
    <property type="evidence" value="ECO:0007669"/>
    <property type="project" value="InterPro"/>
</dbReference>
<dbReference type="Gene3D" id="3.30.300.130">
    <property type="entry name" value="Fe-S cluster assembly (FSCA)"/>
    <property type="match status" value="1"/>
</dbReference>
<dbReference type="InterPro" id="IPR001075">
    <property type="entry name" value="NIF_FeS_clus_asmbl_NifU_C"/>
</dbReference>
<name>A0A554JDC9_9BACT</name>
<sequence>MDSDLGISIMDKATLAAVSEQIAKIDPVVKAHQGGVEILKATKDEVVLALKGHCAGCPMAPITYGKVLNRYIQEACPNLKSIKYVEMK</sequence>
<dbReference type="EMBL" id="VMFF01000009">
    <property type="protein sequence ID" value="TSC66288.1"/>
    <property type="molecule type" value="Genomic_DNA"/>
</dbReference>
<accession>A0A554JDC9</accession>
<evidence type="ECO:0000313" key="3">
    <source>
        <dbReference type="Proteomes" id="UP000319613"/>
    </source>
</evidence>
<protein>
    <recommendedName>
        <fullName evidence="1">NIF system FeS cluster assembly NifU C-terminal domain-containing protein</fullName>
    </recommendedName>
</protein>
<dbReference type="AlphaFoldDB" id="A0A554JDC9"/>
<evidence type="ECO:0000259" key="1">
    <source>
        <dbReference type="Pfam" id="PF01106"/>
    </source>
</evidence>
<dbReference type="InterPro" id="IPR034904">
    <property type="entry name" value="FSCA_dom_sf"/>
</dbReference>
<evidence type="ECO:0000313" key="2">
    <source>
        <dbReference type="EMBL" id="TSC66288.1"/>
    </source>
</evidence>
<feature type="domain" description="NIF system FeS cluster assembly NifU C-terminal" evidence="1">
    <location>
        <begin position="19"/>
        <end position="82"/>
    </location>
</feature>